<comment type="caution">
    <text evidence="5">The sequence shown here is derived from an EMBL/GenBank/DDBJ whole genome shotgun (WGS) entry which is preliminary data.</text>
</comment>
<dbReference type="InParanoid" id="A0A317ZMI9"/>
<evidence type="ECO:0000313" key="5">
    <source>
        <dbReference type="EMBL" id="PXA05397.1"/>
    </source>
</evidence>
<evidence type="ECO:0000256" key="4">
    <source>
        <dbReference type="SAM" id="Phobius"/>
    </source>
</evidence>
<feature type="transmembrane region" description="Helical" evidence="4">
    <location>
        <begin position="200"/>
        <end position="221"/>
    </location>
</feature>
<evidence type="ECO:0000313" key="6">
    <source>
        <dbReference type="Proteomes" id="UP000247099"/>
    </source>
</evidence>
<feature type="transmembrane region" description="Helical" evidence="4">
    <location>
        <begin position="380"/>
        <end position="401"/>
    </location>
</feature>
<feature type="transmembrane region" description="Helical" evidence="4">
    <location>
        <begin position="58"/>
        <end position="78"/>
    </location>
</feature>
<protein>
    <submittedName>
        <fullName evidence="5">MFS transporter</fullName>
    </submittedName>
</protein>
<dbReference type="InterPro" id="IPR052528">
    <property type="entry name" value="Sugar_transport-like"/>
</dbReference>
<dbReference type="RefSeq" id="WP_110129477.1">
    <property type="nucleotide sequence ID" value="NZ_QHJQ01000001.1"/>
</dbReference>
<feature type="transmembrane region" description="Helical" evidence="4">
    <location>
        <begin position="407"/>
        <end position="425"/>
    </location>
</feature>
<dbReference type="Proteomes" id="UP000247099">
    <property type="component" value="Unassembled WGS sequence"/>
</dbReference>
<feature type="transmembrane region" description="Helical" evidence="4">
    <location>
        <begin position="281"/>
        <end position="303"/>
    </location>
</feature>
<evidence type="ECO:0000256" key="1">
    <source>
        <dbReference type="ARBA" id="ARBA00022692"/>
    </source>
</evidence>
<dbReference type="AlphaFoldDB" id="A0A317ZMI9"/>
<evidence type="ECO:0000256" key="3">
    <source>
        <dbReference type="ARBA" id="ARBA00023136"/>
    </source>
</evidence>
<gene>
    <name evidence="5" type="ORF">DDZ13_00585</name>
</gene>
<organism evidence="5 6">
    <name type="scientific">Coraliomargarita sinensis</name>
    <dbReference type="NCBI Taxonomy" id="2174842"/>
    <lineage>
        <taxon>Bacteria</taxon>
        <taxon>Pseudomonadati</taxon>
        <taxon>Verrucomicrobiota</taxon>
        <taxon>Opitutia</taxon>
        <taxon>Puniceicoccales</taxon>
        <taxon>Coraliomargaritaceae</taxon>
        <taxon>Coraliomargarita</taxon>
    </lineage>
</organism>
<dbReference type="PANTHER" id="PTHR23526">
    <property type="entry name" value="INTEGRAL MEMBRANE TRANSPORT PROTEIN-RELATED"/>
    <property type="match status" value="1"/>
</dbReference>
<sequence>MGKLEKWIYLKATDATAEELQSPKDEQAANASANFVRLLIARTGSKISDRLANPKTTLAWLLQTVGAPAVFVGLIVPIRESGSLLPQILLSNYLKRFKRRKFAWTLGAGLQGLAMLGCALVGLSLEGTAAGLSILGLVILFSLARGISSLSAKDVLGKSLPKDKRGQLTGYAGSASGLIAIAAAALLFLDRGNSDSTLAYAGFLTAAALIWWWAGSLNLRVIEPEGESEKLPLTKGLHGQLSLLREDRAFRDFLIVRGLAIGSGLSTPYLISLAHERLGGAAYWLGAFIIAEGLAAMLSGPIWGRMADRSSRFTLRIAMLLVALLLGAVIAYVTVLEAGSMDSLCFPLALFLNGLAHAGVRVGRKTHLVNLSGGNKRTDYVAVGNTLIGVLLIVAGLLTGLIALLSIQWTLALFMLAAATGAAYGKKLKA</sequence>
<dbReference type="Pfam" id="PF07690">
    <property type="entry name" value="MFS_1"/>
    <property type="match status" value="1"/>
</dbReference>
<evidence type="ECO:0000256" key="2">
    <source>
        <dbReference type="ARBA" id="ARBA00022989"/>
    </source>
</evidence>
<feature type="transmembrane region" description="Helical" evidence="4">
    <location>
        <begin position="168"/>
        <end position="188"/>
    </location>
</feature>
<feature type="transmembrane region" description="Helical" evidence="4">
    <location>
        <begin position="315"/>
        <end position="335"/>
    </location>
</feature>
<dbReference type="InterPro" id="IPR036259">
    <property type="entry name" value="MFS_trans_sf"/>
</dbReference>
<keyword evidence="1 4" id="KW-0812">Transmembrane</keyword>
<keyword evidence="3 4" id="KW-0472">Membrane</keyword>
<dbReference type="SUPFAM" id="SSF103473">
    <property type="entry name" value="MFS general substrate transporter"/>
    <property type="match status" value="1"/>
</dbReference>
<reference evidence="5 6" key="1">
    <citation type="submission" date="2018-05" db="EMBL/GenBank/DDBJ databases">
        <title>Coraliomargarita sinensis sp. nov., isolated from a marine solar saltern.</title>
        <authorList>
            <person name="Zhou L.Y."/>
        </authorList>
    </citation>
    <scope>NUCLEOTIDE SEQUENCE [LARGE SCALE GENOMIC DNA]</scope>
    <source>
        <strain evidence="5 6">WN38</strain>
    </source>
</reference>
<dbReference type="GO" id="GO:0022857">
    <property type="term" value="F:transmembrane transporter activity"/>
    <property type="evidence" value="ECO:0007669"/>
    <property type="project" value="InterPro"/>
</dbReference>
<accession>A0A317ZMI9</accession>
<name>A0A317ZMI9_9BACT</name>
<dbReference type="PANTHER" id="PTHR23526:SF2">
    <property type="entry name" value="MAJOR FACILITATOR SUPERFAMILY (MFS) PROFILE DOMAIN-CONTAINING PROTEIN"/>
    <property type="match status" value="1"/>
</dbReference>
<keyword evidence="6" id="KW-1185">Reference proteome</keyword>
<feature type="transmembrane region" description="Helical" evidence="4">
    <location>
        <begin position="129"/>
        <end position="147"/>
    </location>
</feature>
<keyword evidence="2 4" id="KW-1133">Transmembrane helix</keyword>
<feature type="transmembrane region" description="Helical" evidence="4">
    <location>
        <begin position="102"/>
        <end position="123"/>
    </location>
</feature>
<feature type="transmembrane region" description="Helical" evidence="4">
    <location>
        <begin position="254"/>
        <end position="275"/>
    </location>
</feature>
<dbReference type="EMBL" id="QHJQ01000001">
    <property type="protein sequence ID" value="PXA05397.1"/>
    <property type="molecule type" value="Genomic_DNA"/>
</dbReference>
<proteinExistence type="predicted"/>
<dbReference type="Gene3D" id="1.20.1250.20">
    <property type="entry name" value="MFS general substrate transporter like domains"/>
    <property type="match status" value="2"/>
</dbReference>
<dbReference type="OrthoDB" id="1117124at2"/>
<dbReference type="InterPro" id="IPR011701">
    <property type="entry name" value="MFS"/>
</dbReference>